<evidence type="ECO:0000256" key="6">
    <source>
        <dbReference type="RuleBase" id="RU366034"/>
    </source>
</evidence>
<dbReference type="GO" id="GO:0008299">
    <property type="term" value="P:isoprenoid biosynthetic process"/>
    <property type="evidence" value="ECO:0007669"/>
    <property type="project" value="UniProtKB-ARBA"/>
</dbReference>
<sequence length="354" mass="40765">MISSTIPSQTILLPDLLKDWPMKRTIHPLYEEVSSESADWVETLKPFNKHHLASFRKCKFGLLASLAYPKCSREHLRTGCDLMNAFFVFDEITDNQSAEDVQKGADIIMDALRNPYTPRAENESVLGIVYQEQAPKFHLDSYSHTVLDCSFWSRALQSSSPSSAHRFISHFQAYVDSVVQQAADRDSHIVRGIDEYLSLRRQTIGVFPSFDVLTMGMHLPDYILNHLKITALVDIANDMIIISNDICSYNVEQSKGDDEHYRMTVCFDKLNILISAMDYTGAKYHILREQYLAALKDIPSWYPKIDEYIKEYIWGVGNWITASVEWSFESGRYFGEDGMEIREHRRITLLPRVV</sequence>
<dbReference type="GO" id="GO:0046872">
    <property type="term" value="F:metal ion binding"/>
    <property type="evidence" value="ECO:0007669"/>
    <property type="project" value="UniProtKB-KW"/>
</dbReference>
<keyword evidence="3 6" id="KW-0479">Metal-binding</keyword>
<dbReference type="EMBL" id="KV419443">
    <property type="protein sequence ID" value="KZS87831.1"/>
    <property type="molecule type" value="Genomic_DNA"/>
</dbReference>
<evidence type="ECO:0000256" key="1">
    <source>
        <dbReference type="ARBA" id="ARBA00001946"/>
    </source>
</evidence>
<dbReference type="Pfam" id="PF19086">
    <property type="entry name" value="Terpene_syn_C_2"/>
    <property type="match status" value="1"/>
</dbReference>
<dbReference type="GO" id="GO:0010333">
    <property type="term" value="F:terpene synthase activity"/>
    <property type="evidence" value="ECO:0007669"/>
    <property type="project" value="InterPro"/>
</dbReference>
<proteinExistence type="inferred from homology"/>
<comment type="similarity">
    <text evidence="2 6">Belongs to the terpene synthase family.</text>
</comment>
<keyword evidence="8" id="KW-1185">Reference proteome</keyword>
<dbReference type="AlphaFoldDB" id="A0A164NLU6"/>
<reference evidence="7 8" key="1">
    <citation type="journal article" date="2016" name="Mol. Biol. Evol.">
        <title>Comparative Genomics of Early-Diverging Mushroom-Forming Fungi Provides Insights into the Origins of Lignocellulose Decay Capabilities.</title>
        <authorList>
            <person name="Nagy L.G."/>
            <person name="Riley R."/>
            <person name="Tritt A."/>
            <person name="Adam C."/>
            <person name="Daum C."/>
            <person name="Floudas D."/>
            <person name="Sun H."/>
            <person name="Yadav J.S."/>
            <person name="Pangilinan J."/>
            <person name="Larsson K.H."/>
            <person name="Matsuura K."/>
            <person name="Barry K."/>
            <person name="Labutti K."/>
            <person name="Kuo R."/>
            <person name="Ohm R.A."/>
            <person name="Bhattacharya S.S."/>
            <person name="Shirouzu T."/>
            <person name="Yoshinaga Y."/>
            <person name="Martin F.M."/>
            <person name="Grigoriev I.V."/>
            <person name="Hibbett D.S."/>
        </authorList>
    </citation>
    <scope>NUCLEOTIDE SEQUENCE [LARGE SCALE GENOMIC DNA]</scope>
    <source>
        <strain evidence="7 8">HHB9708</strain>
    </source>
</reference>
<dbReference type="SFLD" id="SFLDS00005">
    <property type="entry name" value="Isoprenoid_Synthase_Type_I"/>
    <property type="match status" value="1"/>
</dbReference>
<dbReference type="InterPro" id="IPR034686">
    <property type="entry name" value="Terpene_cyclase-like_2"/>
</dbReference>
<dbReference type="PANTHER" id="PTHR35201">
    <property type="entry name" value="TERPENE SYNTHASE"/>
    <property type="match status" value="1"/>
</dbReference>
<name>A0A164NLU6_9AGAM</name>
<organism evidence="7 8">
    <name type="scientific">Sistotremastrum niveocremeum HHB9708</name>
    <dbReference type="NCBI Taxonomy" id="1314777"/>
    <lineage>
        <taxon>Eukaryota</taxon>
        <taxon>Fungi</taxon>
        <taxon>Dikarya</taxon>
        <taxon>Basidiomycota</taxon>
        <taxon>Agaricomycotina</taxon>
        <taxon>Agaricomycetes</taxon>
        <taxon>Sistotremastrales</taxon>
        <taxon>Sistotremastraceae</taxon>
        <taxon>Sertulicium</taxon>
        <taxon>Sertulicium niveocremeum</taxon>
    </lineage>
</organism>
<evidence type="ECO:0000256" key="2">
    <source>
        <dbReference type="ARBA" id="ARBA00006333"/>
    </source>
</evidence>
<gene>
    <name evidence="7" type="ORF">SISNIDRAFT_534675</name>
</gene>
<comment type="cofactor">
    <cofactor evidence="1 6">
        <name>Mg(2+)</name>
        <dbReference type="ChEBI" id="CHEBI:18420"/>
    </cofactor>
</comment>
<evidence type="ECO:0000313" key="8">
    <source>
        <dbReference type="Proteomes" id="UP000076722"/>
    </source>
</evidence>
<keyword evidence="4 6" id="KW-0460">Magnesium</keyword>
<keyword evidence="5 6" id="KW-0456">Lyase</keyword>
<dbReference type="EC" id="4.2.3.-" evidence="6"/>
<dbReference type="InterPro" id="IPR008949">
    <property type="entry name" value="Isoprenoid_synthase_dom_sf"/>
</dbReference>
<evidence type="ECO:0000256" key="5">
    <source>
        <dbReference type="ARBA" id="ARBA00023239"/>
    </source>
</evidence>
<evidence type="ECO:0000256" key="4">
    <source>
        <dbReference type="ARBA" id="ARBA00022842"/>
    </source>
</evidence>
<dbReference type="SFLD" id="SFLDG01020">
    <property type="entry name" value="Terpene_Cyclase_Like_2"/>
    <property type="match status" value="1"/>
</dbReference>
<dbReference type="PANTHER" id="PTHR35201:SF4">
    <property type="entry name" value="BETA-PINACENE SYNTHASE-RELATED"/>
    <property type="match status" value="1"/>
</dbReference>
<evidence type="ECO:0000256" key="3">
    <source>
        <dbReference type="ARBA" id="ARBA00022723"/>
    </source>
</evidence>
<protein>
    <recommendedName>
        <fullName evidence="6">Terpene synthase</fullName>
        <ecNumber evidence="6">4.2.3.-</ecNumber>
    </recommendedName>
</protein>
<dbReference type="Proteomes" id="UP000076722">
    <property type="component" value="Unassembled WGS sequence"/>
</dbReference>
<dbReference type="Gene3D" id="1.10.600.10">
    <property type="entry name" value="Farnesyl Diphosphate Synthase"/>
    <property type="match status" value="1"/>
</dbReference>
<accession>A0A164NLU6</accession>
<dbReference type="SUPFAM" id="SSF48576">
    <property type="entry name" value="Terpenoid synthases"/>
    <property type="match status" value="1"/>
</dbReference>
<evidence type="ECO:0000313" key="7">
    <source>
        <dbReference type="EMBL" id="KZS87831.1"/>
    </source>
</evidence>